<protein>
    <recommendedName>
        <fullName evidence="3">DUF397 domain-containing protein</fullName>
    </recommendedName>
</protein>
<sequence>MRDTKHRELGALYFGADEWQVFLNSTKGDLA</sequence>
<gene>
    <name evidence="1" type="ORF">FHS13_001440</name>
</gene>
<evidence type="ECO:0008006" key="3">
    <source>
        <dbReference type="Google" id="ProtNLM"/>
    </source>
</evidence>
<dbReference type="EMBL" id="JACHJO010000004">
    <property type="protein sequence ID" value="MBB6119491.1"/>
    <property type="molecule type" value="Genomic_DNA"/>
</dbReference>
<organism evidence="1 2">
    <name type="scientific">Nocardiopsis algeriensis</name>
    <dbReference type="NCBI Taxonomy" id="1478215"/>
    <lineage>
        <taxon>Bacteria</taxon>
        <taxon>Bacillati</taxon>
        <taxon>Actinomycetota</taxon>
        <taxon>Actinomycetes</taxon>
        <taxon>Streptosporangiales</taxon>
        <taxon>Nocardiopsidaceae</taxon>
        <taxon>Nocardiopsis</taxon>
    </lineage>
</organism>
<name>A0A841ITA6_9ACTN</name>
<evidence type="ECO:0000313" key="1">
    <source>
        <dbReference type="EMBL" id="MBB6119491.1"/>
    </source>
</evidence>
<proteinExistence type="predicted"/>
<comment type="caution">
    <text evidence="1">The sequence shown here is derived from an EMBL/GenBank/DDBJ whole genome shotgun (WGS) entry which is preliminary data.</text>
</comment>
<dbReference type="Proteomes" id="UP000536604">
    <property type="component" value="Unassembled WGS sequence"/>
</dbReference>
<reference evidence="1 2" key="1">
    <citation type="submission" date="2020-08" db="EMBL/GenBank/DDBJ databases">
        <title>Genomic Encyclopedia of Type Strains, Phase III (KMG-III): the genomes of soil and plant-associated and newly described type strains.</title>
        <authorList>
            <person name="Whitman W."/>
        </authorList>
    </citation>
    <scope>NUCLEOTIDE SEQUENCE [LARGE SCALE GENOMIC DNA]</scope>
    <source>
        <strain evidence="1 2">CECT 8712</strain>
    </source>
</reference>
<evidence type="ECO:0000313" key="2">
    <source>
        <dbReference type="Proteomes" id="UP000536604"/>
    </source>
</evidence>
<keyword evidence="2" id="KW-1185">Reference proteome</keyword>
<dbReference type="AlphaFoldDB" id="A0A841ITA6"/>
<accession>A0A841ITA6</accession>